<sequence length="100" mass="11454">MADQSNQRGYLFNCDHVYNLDVVEKFFLEMEEKHGLNNISTEKLYFGVNRMAEICEATIPQLQMDFAVFVVHANESRLSINEDDAGIGYAKVYRALLQAT</sequence>
<gene>
    <name evidence="1" type="ORF">OS493_031764</name>
</gene>
<protein>
    <submittedName>
        <fullName evidence="1">Uncharacterized protein</fullName>
    </submittedName>
</protein>
<accession>A0A9W9Z8R6</accession>
<evidence type="ECO:0000313" key="1">
    <source>
        <dbReference type="EMBL" id="KAJ7376885.1"/>
    </source>
</evidence>
<dbReference type="AlphaFoldDB" id="A0A9W9Z8R6"/>
<comment type="caution">
    <text evidence="1">The sequence shown here is derived from an EMBL/GenBank/DDBJ whole genome shotgun (WGS) entry which is preliminary data.</text>
</comment>
<feature type="non-terminal residue" evidence="1">
    <location>
        <position position="100"/>
    </location>
</feature>
<dbReference type="Proteomes" id="UP001163046">
    <property type="component" value="Unassembled WGS sequence"/>
</dbReference>
<name>A0A9W9Z8R6_9CNID</name>
<organism evidence="1 2">
    <name type="scientific">Desmophyllum pertusum</name>
    <dbReference type="NCBI Taxonomy" id="174260"/>
    <lineage>
        <taxon>Eukaryota</taxon>
        <taxon>Metazoa</taxon>
        <taxon>Cnidaria</taxon>
        <taxon>Anthozoa</taxon>
        <taxon>Hexacorallia</taxon>
        <taxon>Scleractinia</taxon>
        <taxon>Caryophylliina</taxon>
        <taxon>Caryophylliidae</taxon>
        <taxon>Desmophyllum</taxon>
    </lineage>
</organism>
<reference evidence="1" key="1">
    <citation type="submission" date="2023-01" db="EMBL/GenBank/DDBJ databases">
        <title>Genome assembly of the deep-sea coral Lophelia pertusa.</title>
        <authorList>
            <person name="Herrera S."/>
            <person name="Cordes E."/>
        </authorList>
    </citation>
    <scope>NUCLEOTIDE SEQUENCE</scope>
    <source>
        <strain evidence="1">USNM1676648</strain>
        <tissue evidence="1">Polyp</tissue>
    </source>
</reference>
<proteinExistence type="predicted"/>
<dbReference type="OrthoDB" id="5985300at2759"/>
<evidence type="ECO:0000313" key="2">
    <source>
        <dbReference type="Proteomes" id="UP001163046"/>
    </source>
</evidence>
<keyword evidence="2" id="KW-1185">Reference proteome</keyword>
<dbReference type="EMBL" id="MU826387">
    <property type="protein sequence ID" value="KAJ7376885.1"/>
    <property type="molecule type" value="Genomic_DNA"/>
</dbReference>